<dbReference type="Proteomes" id="UP001151760">
    <property type="component" value="Unassembled WGS sequence"/>
</dbReference>
<keyword evidence="2" id="KW-1185">Reference proteome</keyword>
<accession>A0ABQ5IWA3</accession>
<reference evidence="1" key="2">
    <citation type="submission" date="2022-01" db="EMBL/GenBank/DDBJ databases">
        <authorList>
            <person name="Yamashiro T."/>
            <person name="Shiraishi A."/>
            <person name="Satake H."/>
            <person name="Nakayama K."/>
        </authorList>
    </citation>
    <scope>NUCLEOTIDE SEQUENCE</scope>
</reference>
<dbReference type="EMBL" id="BQNB010021255">
    <property type="protein sequence ID" value="GJU04512.1"/>
    <property type="molecule type" value="Genomic_DNA"/>
</dbReference>
<evidence type="ECO:0000313" key="2">
    <source>
        <dbReference type="Proteomes" id="UP001151760"/>
    </source>
</evidence>
<comment type="caution">
    <text evidence="1">The sequence shown here is derived from an EMBL/GenBank/DDBJ whole genome shotgun (WGS) entry which is preliminary data.</text>
</comment>
<proteinExistence type="predicted"/>
<gene>
    <name evidence="1" type="ORF">Tco_1120942</name>
</gene>
<organism evidence="1 2">
    <name type="scientific">Tanacetum coccineum</name>
    <dbReference type="NCBI Taxonomy" id="301880"/>
    <lineage>
        <taxon>Eukaryota</taxon>
        <taxon>Viridiplantae</taxon>
        <taxon>Streptophyta</taxon>
        <taxon>Embryophyta</taxon>
        <taxon>Tracheophyta</taxon>
        <taxon>Spermatophyta</taxon>
        <taxon>Magnoliopsida</taxon>
        <taxon>eudicotyledons</taxon>
        <taxon>Gunneridae</taxon>
        <taxon>Pentapetalae</taxon>
        <taxon>asterids</taxon>
        <taxon>campanulids</taxon>
        <taxon>Asterales</taxon>
        <taxon>Asteraceae</taxon>
        <taxon>Asteroideae</taxon>
        <taxon>Anthemideae</taxon>
        <taxon>Anthemidinae</taxon>
        <taxon>Tanacetum</taxon>
    </lineage>
</organism>
<protein>
    <submittedName>
        <fullName evidence="1">Uncharacterized protein</fullName>
    </submittedName>
</protein>
<sequence>MREVILFYNGLRIPTRQILDSRGTIPSKTAADAKVAIQEMAEYSPKWHNGTSRSRSTKLWTGLAAYTSTINNLGRDQESGMKNVYAVKLVGDYRSSRMDSSKEHANLVPK</sequence>
<name>A0ABQ5IWA3_9ASTR</name>
<reference evidence="1" key="1">
    <citation type="journal article" date="2022" name="Int. J. Mol. Sci.">
        <title>Draft Genome of Tanacetum Coccineum: Genomic Comparison of Closely Related Tanacetum-Family Plants.</title>
        <authorList>
            <person name="Yamashiro T."/>
            <person name="Shiraishi A."/>
            <person name="Nakayama K."/>
            <person name="Satake H."/>
        </authorList>
    </citation>
    <scope>NUCLEOTIDE SEQUENCE</scope>
</reference>
<evidence type="ECO:0000313" key="1">
    <source>
        <dbReference type="EMBL" id="GJU04512.1"/>
    </source>
</evidence>